<evidence type="ECO:0000256" key="5">
    <source>
        <dbReference type="ARBA" id="ARBA00023027"/>
    </source>
</evidence>
<dbReference type="NCBIfam" id="NF007041">
    <property type="entry name" value="PRK09496.3-4"/>
    <property type="match status" value="1"/>
</dbReference>
<evidence type="ECO:0000256" key="2">
    <source>
        <dbReference type="ARBA" id="ARBA00022448"/>
    </source>
</evidence>
<dbReference type="InterPro" id="IPR036721">
    <property type="entry name" value="RCK_C_sf"/>
</dbReference>
<dbReference type="NCBIfam" id="NF007039">
    <property type="entry name" value="PRK09496.3-2"/>
    <property type="match status" value="1"/>
</dbReference>
<accession>A0A0B0ED49</accession>
<dbReference type="Pfam" id="PF02080">
    <property type="entry name" value="TrkA_C"/>
    <property type="match status" value="2"/>
</dbReference>
<dbReference type="Gene3D" id="3.40.50.720">
    <property type="entry name" value="NAD(P)-binding Rossmann-like Domain"/>
    <property type="match status" value="2"/>
</dbReference>
<dbReference type="GO" id="GO:0015079">
    <property type="term" value="F:potassium ion transmembrane transporter activity"/>
    <property type="evidence" value="ECO:0007669"/>
    <property type="project" value="InterPro"/>
</dbReference>
<dbReference type="Gene3D" id="3.30.70.1450">
    <property type="entry name" value="Regulator of K+ conductance, C-terminal domain"/>
    <property type="match status" value="2"/>
</dbReference>
<comment type="caution">
    <text evidence="9">The sequence shown here is derived from an EMBL/GenBank/DDBJ whole genome shotgun (WGS) entry which is preliminary data.</text>
</comment>
<dbReference type="SUPFAM" id="SSF116726">
    <property type="entry name" value="TrkA C-terminal domain-like"/>
    <property type="match status" value="2"/>
</dbReference>
<dbReference type="PANTHER" id="PTHR43833:SF5">
    <property type="entry name" value="TRK SYSTEM POTASSIUM UPTAKE PROTEIN TRKA"/>
    <property type="match status" value="1"/>
</dbReference>
<evidence type="ECO:0000259" key="8">
    <source>
        <dbReference type="PROSITE" id="PS51202"/>
    </source>
</evidence>
<dbReference type="InterPro" id="IPR050721">
    <property type="entry name" value="Trk_Ktr_HKT_K-transport"/>
</dbReference>
<sequence length="452" mass="49364">MKILIIGAGAVGFSIAKQLSAEGHDISVVDENPELSRKISEKLDVSVITGNGTSPSVLESAGVQEAHMVLAVTTSDEVNIVTCIIASKYGNDKKIKIARIRNGEFTGNKSIFEHNGFCVDHMINPEQVIVESIIKILETPGATFAVDFLIGDVVLRGFHVPEDAPLVGLTFSELEETEYTDSFLIVYIQRDDEMITPSHSTTILSDDNIFVLISKTGLPYFLPMVNRRADEVEKVIIYKASRMGMLLAKRLENSPIAVTIIEPEKDKAVMAAASLRTAVVLHGDATEIDVLKDADVATADIFIALSENEQTNLLTALLAKKNGAKKTIVLTNEPELVHIIKQIDVDVVVNPRLVTASYILKHIRRGQIQSIAKLGDSEAEAIELIAEEGSEIVKKPLKKIRFPKKSILGAIVRNNTMLLPKGIEAINPGESVIVFTLPDDIERVQALFSVKK</sequence>
<dbReference type="Proteomes" id="UP000030652">
    <property type="component" value="Unassembled WGS sequence"/>
</dbReference>
<dbReference type="InterPro" id="IPR006037">
    <property type="entry name" value="RCK_C"/>
</dbReference>
<reference evidence="9 10" key="1">
    <citation type="submission" date="2014-10" db="EMBL/GenBank/DDBJ databases">
        <title>Draft genome of anammox bacterium scalindua brodae, obtained using differential coverage binning of sequence data from two enrichment reactors.</title>
        <authorList>
            <person name="Speth D.R."/>
            <person name="Russ L."/>
            <person name="Kartal B."/>
            <person name="Op den Camp H.J."/>
            <person name="Dutilh B.E."/>
            <person name="Jetten M.S."/>
        </authorList>
    </citation>
    <scope>NUCLEOTIDE SEQUENCE [LARGE SCALE GENOMIC DNA]</scope>
    <source>
        <strain evidence="9">RU1</strain>
    </source>
</reference>
<dbReference type="PROSITE" id="PS51202">
    <property type="entry name" value="RCK_C"/>
    <property type="match status" value="2"/>
</dbReference>
<keyword evidence="3" id="KW-0633">Potassium transport</keyword>
<evidence type="ECO:0000256" key="3">
    <source>
        <dbReference type="ARBA" id="ARBA00022538"/>
    </source>
</evidence>
<evidence type="ECO:0000256" key="6">
    <source>
        <dbReference type="ARBA" id="ARBA00023065"/>
    </source>
</evidence>
<dbReference type="eggNOG" id="COG0569">
    <property type="taxonomic scope" value="Bacteria"/>
</dbReference>
<evidence type="ECO:0000313" key="10">
    <source>
        <dbReference type="Proteomes" id="UP000030652"/>
    </source>
</evidence>
<keyword evidence="4" id="KW-0630">Potassium</keyword>
<feature type="domain" description="RCK N-terminal" evidence="7">
    <location>
        <begin position="1"/>
        <end position="123"/>
    </location>
</feature>
<keyword evidence="6" id="KW-0406">Ion transport</keyword>
<feature type="domain" description="RCK C-terminal" evidence="8">
    <location>
        <begin position="143"/>
        <end position="227"/>
    </location>
</feature>
<name>A0A0B0ED49_9BACT</name>
<protein>
    <recommendedName>
        <fullName evidence="1">Trk system potassium uptake protein TrkA</fullName>
    </recommendedName>
</protein>
<dbReference type="InterPro" id="IPR006036">
    <property type="entry name" value="K_uptake_TrkA"/>
</dbReference>
<evidence type="ECO:0000313" key="9">
    <source>
        <dbReference type="EMBL" id="KHE91152.1"/>
    </source>
</evidence>
<dbReference type="NCBIfam" id="NF007032">
    <property type="entry name" value="PRK09496.1-4"/>
    <property type="match status" value="1"/>
</dbReference>
<proteinExistence type="predicted"/>
<keyword evidence="2" id="KW-0813">Transport</keyword>
<dbReference type="PRINTS" id="PR00335">
    <property type="entry name" value="KUPTAKETRKA"/>
</dbReference>
<dbReference type="InterPro" id="IPR003148">
    <property type="entry name" value="RCK_N"/>
</dbReference>
<feature type="domain" description="RCK C-terminal" evidence="8">
    <location>
        <begin position="369"/>
        <end position="450"/>
    </location>
</feature>
<organism evidence="9 10">
    <name type="scientific">Candidatus Scalindua brodae</name>
    <dbReference type="NCBI Taxonomy" id="237368"/>
    <lineage>
        <taxon>Bacteria</taxon>
        <taxon>Pseudomonadati</taxon>
        <taxon>Planctomycetota</taxon>
        <taxon>Candidatus Brocadiia</taxon>
        <taxon>Candidatus Brocadiales</taxon>
        <taxon>Candidatus Scalinduaceae</taxon>
        <taxon>Candidatus Scalindua</taxon>
    </lineage>
</organism>
<dbReference type="GO" id="GO:0005886">
    <property type="term" value="C:plasma membrane"/>
    <property type="evidence" value="ECO:0007669"/>
    <property type="project" value="InterPro"/>
</dbReference>
<evidence type="ECO:0000256" key="1">
    <source>
        <dbReference type="ARBA" id="ARBA00017378"/>
    </source>
</evidence>
<dbReference type="SUPFAM" id="SSF51735">
    <property type="entry name" value="NAD(P)-binding Rossmann-fold domains"/>
    <property type="match status" value="2"/>
</dbReference>
<feature type="domain" description="RCK N-terminal" evidence="7">
    <location>
        <begin position="232"/>
        <end position="349"/>
    </location>
</feature>
<dbReference type="PANTHER" id="PTHR43833">
    <property type="entry name" value="POTASSIUM CHANNEL PROTEIN 2-RELATED-RELATED"/>
    <property type="match status" value="1"/>
</dbReference>
<keyword evidence="5" id="KW-0520">NAD</keyword>
<dbReference type="AlphaFoldDB" id="A0A0B0ED49"/>
<dbReference type="PROSITE" id="PS51201">
    <property type="entry name" value="RCK_N"/>
    <property type="match status" value="2"/>
</dbReference>
<gene>
    <name evidence="9" type="ORF">SCABRO_03139</name>
</gene>
<evidence type="ECO:0000256" key="4">
    <source>
        <dbReference type="ARBA" id="ARBA00022958"/>
    </source>
</evidence>
<dbReference type="EMBL" id="JRYO01000215">
    <property type="protein sequence ID" value="KHE91152.1"/>
    <property type="molecule type" value="Genomic_DNA"/>
</dbReference>
<dbReference type="Pfam" id="PF02254">
    <property type="entry name" value="TrkA_N"/>
    <property type="match status" value="2"/>
</dbReference>
<evidence type="ECO:0000259" key="7">
    <source>
        <dbReference type="PROSITE" id="PS51201"/>
    </source>
</evidence>
<dbReference type="NCBIfam" id="NF007031">
    <property type="entry name" value="PRK09496.1-2"/>
    <property type="match status" value="1"/>
</dbReference>
<dbReference type="InterPro" id="IPR036291">
    <property type="entry name" value="NAD(P)-bd_dom_sf"/>
</dbReference>